<dbReference type="InterPro" id="IPR013233">
    <property type="entry name" value="PIG-X/PBN1"/>
</dbReference>
<keyword evidence="7 11" id="KW-1133">Transmembrane helix</keyword>
<feature type="coiled-coil region" evidence="10">
    <location>
        <begin position="108"/>
        <end position="139"/>
    </location>
</feature>
<evidence type="ECO:0000256" key="8">
    <source>
        <dbReference type="ARBA" id="ARBA00023136"/>
    </source>
</evidence>
<evidence type="ECO:0000313" key="13">
    <source>
        <dbReference type="Proteomes" id="UP000692954"/>
    </source>
</evidence>
<keyword evidence="4" id="KW-0337">GPI-anchor biosynthesis</keyword>
<evidence type="ECO:0000256" key="9">
    <source>
        <dbReference type="ARBA" id="ARBA00023180"/>
    </source>
</evidence>
<evidence type="ECO:0000256" key="10">
    <source>
        <dbReference type="SAM" id="Coils"/>
    </source>
</evidence>
<evidence type="ECO:0000256" key="3">
    <source>
        <dbReference type="ARBA" id="ARBA00010345"/>
    </source>
</evidence>
<proteinExistence type="inferred from homology"/>
<dbReference type="Pfam" id="PF08320">
    <property type="entry name" value="PIG-X"/>
    <property type="match status" value="1"/>
</dbReference>
<evidence type="ECO:0000313" key="12">
    <source>
        <dbReference type="EMBL" id="CAD8127304.1"/>
    </source>
</evidence>
<dbReference type="PANTHER" id="PTHR28650">
    <property type="entry name" value="PHOSPHATIDYLINOSITOL-GLYCAN BIOSYNTHESIS CLASS X PROTEIN"/>
    <property type="match status" value="1"/>
</dbReference>
<keyword evidence="13" id="KW-1185">Reference proteome</keyword>
<evidence type="ECO:0000256" key="1">
    <source>
        <dbReference type="ARBA" id="ARBA00004389"/>
    </source>
</evidence>
<comment type="pathway">
    <text evidence="2">Glycolipid biosynthesis; glycosylphosphatidylinositol-anchor biosynthesis.</text>
</comment>
<comment type="caution">
    <text evidence="12">The sequence shown here is derived from an EMBL/GenBank/DDBJ whole genome shotgun (WGS) entry which is preliminary data.</text>
</comment>
<dbReference type="EMBL" id="CAJJDN010000175">
    <property type="protein sequence ID" value="CAD8127304.1"/>
    <property type="molecule type" value="Genomic_DNA"/>
</dbReference>
<dbReference type="AlphaFoldDB" id="A0A8S1RKA6"/>
<dbReference type="InterPro" id="IPR040039">
    <property type="entry name" value="PIGX"/>
</dbReference>
<accession>A0A8S1RKA6</accession>
<keyword evidence="6" id="KW-0256">Endoplasmic reticulum</keyword>
<evidence type="ECO:0000256" key="2">
    <source>
        <dbReference type="ARBA" id="ARBA00004687"/>
    </source>
</evidence>
<dbReference type="GO" id="GO:0006506">
    <property type="term" value="P:GPI anchor biosynthetic process"/>
    <property type="evidence" value="ECO:0007669"/>
    <property type="project" value="UniProtKB-KW"/>
</dbReference>
<sequence length="353" mass="41658">MLILSIFSLVSSQIIIGELPSEINEQLTIQVDTKSFRISYCLSSDQYKSGLKKNEFNYPNPKAFIQLNEKLMLQYITDELYIKMENKSALFYYENWRCKQYAIYDYDLQEYEISVNNSKNRILRILEQEKQDLSKLKQNKVWNYQLHLNSKTQQQHIQLNYDNISNGPKYQYERKLIGAGLHQFIETKITFDKQPSQNVVIVDELDTFTYVDKDELDKLPYDAKLMTIVDIERPNELSTQHIILSKHKGTLEIIYVMPYHFRYHLASDTHYKTSYVPNIPRVYLESQQGGDPLIKSFFNHNFQQAEISNYQSHLSYEIPVGYLPYKNVVIMITIGITLGMALHISNLIRREKQ</sequence>
<keyword evidence="10" id="KW-0175">Coiled coil</keyword>
<keyword evidence="8 11" id="KW-0472">Membrane</keyword>
<dbReference type="OrthoDB" id="5546453at2759"/>
<keyword evidence="5 11" id="KW-0812">Transmembrane</keyword>
<keyword evidence="9" id="KW-0325">Glycoprotein</keyword>
<dbReference type="PANTHER" id="PTHR28650:SF1">
    <property type="entry name" value="PHOSPHATIDYLINOSITOL-GLYCAN BIOSYNTHESIS CLASS X PROTEIN"/>
    <property type="match status" value="1"/>
</dbReference>
<protein>
    <recommendedName>
        <fullName evidence="14">Phosphatidylinositol-glycan biosynthesis class X protein</fullName>
    </recommendedName>
</protein>
<evidence type="ECO:0008006" key="14">
    <source>
        <dbReference type="Google" id="ProtNLM"/>
    </source>
</evidence>
<evidence type="ECO:0000256" key="4">
    <source>
        <dbReference type="ARBA" id="ARBA00022502"/>
    </source>
</evidence>
<feature type="transmembrane region" description="Helical" evidence="11">
    <location>
        <begin position="328"/>
        <end position="348"/>
    </location>
</feature>
<evidence type="ECO:0000256" key="5">
    <source>
        <dbReference type="ARBA" id="ARBA00022692"/>
    </source>
</evidence>
<comment type="similarity">
    <text evidence="3">Belongs to the PIGX family.</text>
</comment>
<evidence type="ECO:0000256" key="7">
    <source>
        <dbReference type="ARBA" id="ARBA00022989"/>
    </source>
</evidence>
<evidence type="ECO:0000256" key="6">
    <source>
        <dbReference type="ARBA" id="ARBA00022824"/>
    </source>
</evidence>
<organism evidence="12 13">
    <name type="scientific">Paramecium sonneborni</name>
    <dbReference type="NCBI Taxonomy" id="65129"/>
    <lineage>
        <taxon>Eukaryota</taxon>
        <taxon>Sar</taxon>
        <taxon>Alveolata</taxon>
        <taxon>Ciliophora</taxon>
        <taxon>Intramacronucleata</taxon>
        <taxon>Oligohymenophorea</taxon>
        <taxon>Peniculida</taxon>
        <taxon>Parameciidae</taxon>
        <taxon>Paramecium</taxon>
    </lineage>
</organism>
<comment type="subcellular location">
    <subcellularLocation>
        <location evidence="1">Endoplasmic reticulum membrane</location>
        <topology evidence="1">Single-pass membrane protein</topology>
    </subcellularLocation>
</comment>
<dbReference type="Proteomes" id="UP000692954">
    <property type="component" value="Unassembled WGS sequence"/>
</dbReference>
<reference evidence="12" key="1">
    <citation type="submission" date="2021-01" db="EMBL/GenBank/DDBJ databases">
        <authorList>
            <consortium name="Genoscope - CEA"/>
            <person name="William W."/>
        </authorList>
    </citation>
    <scope>NUCLEOTIDE SEQUENCE</scope>
</reference>
<dbReference type="GO" id="GO:0005789">
    <property type="term" value="C:endoplasmic reticulum membrane"/>
    <property type="evidence" value="ECO:0007669"/>
    <property type="project" value="UniProtKB-SubCell"/>
</dbReference>
<gene>
    <name evidence="12" type="ORF">PSON_ATCC_30995.1.T1750028</name>
</gene>
<name>A0A8S1RKA6_9CILI</name>
<evidence type="ECO:0000256" key="11">
    <source>
        <dbReference type="SAM" id="Phobius"/>
    </source>
</evidence>